<evidence type="ECO:0000256" key="2">
    <source>
        <dbReference type="SAM" id="MobiDB-lite"/>
    </source>
</evidence>
<feature type="transmembrane region" description="Helical" evidence="3">
    <location>
        <begin position="109"/>
        <end position="131"/>
    </location>
</feature>
<dbReference type="InterPro" id="IPR011701">
    <property type="entry name" value="MFS"/>
</dbReference>
<feature type="transmembrane region" description="Helical" evidence="3">
    <location>
        <begin position="378"/>
        <end position="399"/>
    </location>
</feature>
<dbReference type="EMBL" id="JAFEKC020000003">
    <property type="protein sequence ID" value="KAK0515509.1"/>
    <property type="molecule type" value="Genomic_DNA"/>
</dbReference>
<feature type="transmembrane region" description="Helical" evidence="3">
    <location>
        <begin position="186"/>
        <end position="206"/>
    </location>
</feature>
<protein>
    <recommendedName>
        <fullName evidence="6">MFS transporter</fullName>
    </recommendedName>
</protein>
<gene>
    <name evidence="4" type="ORF">JMJ35_001543</name>
</gene>
<dbReference type="Pfam" id="PF07690">
    <property type="entry name" value="MFS_1"/>
    <property type="match status" value="1"/>
</dbReference>
<feature type="transmembrane region" description="Helical" evidence="3">
    <location>
        <begin position="411"/>
        <end position="435"/>
    </location>
</feature>
<feature type="transmembrane region" description="Helical" evidence="3">
    <location>
        <begin position="509"/>
        <end position="531"/>
    </location>
</feature>
<name>A0AA39R887_9LECA</name>
<feature type="transmembrane region" description="Helical" evidence="3">
    <location>
        <begin position="12"/>
        <end position="36"/>
    </location>
</feature>
<dbReference type="GO" id="GO:0016020">
    <property type="term" value="C:membrane"/>
    <property type="evidence" value="ECO:0007669"/>
    <property type="project" value="UniProtKB-SubCell"/>
</dbReference>
<dbReference type="SUPFAM" id="SSF103473">
    <property type="entry name" value="MFS general substrate transporter"/>
    <property type="match status" value="2"/>
</dbReference>
<accession>A0AA39R887</accession>
<dbReference type="PANTHER" id="PTHR23524">
    <property type="entry name" value="TRANSPORTER, PUTATIVE (AFU_ORTHOLOGUE AFUA_8G04850)-RELATED"/>
    <property type="match status" value="1"/>
</dbReference>
<reference evidence="4" key="1">
    <citation type="submission" date="2023-03" db="EMBL/GenBank/DDBJ databases">
        <title>Complete genome of Cladonia borealis.</title>
        <authorList>
            <person name="Park H."/>
        </authorList>
    </citation>
    <scope>NUCLEOTIDE SEQUENCE</scope>
    <source>
        <strain evidence="4">ANT050790</strain>
    </source>
</reference>
<evidence type="ECO:0000256" key="1">
    <source>
        <dbReference type="ARBA" id="ARBA00004141"/>
    </source>
</evidence>
<dbReference type="PANTHER" id="PTHR23524:SF1">
    <property type="entry name" value="MRH DOMAIN-CONTAINING PROTEIN-RELATED"/>
    <property type="match status" value="1"/>
</dbReference>
<feature type="transmembrane region" description="Helical" evidence="3">
    <location>
        <begin position="226"/>
        <end position="245"/>
    </location>
</feature>
<sequence length="569" mass="60048">MFTATKLQAATYLLGVCLFSIAFLVFLNSSISFVITDLIGQRTQVGNAVGTLGFADELVVLVACPAWGVVSDRIGVRMVCVLGYLIVGLALLLFVQARNVFPQLLLARLLFSVGGAATSTMVTAILPSMILPPQQEEREPQPATTPPINGHGVSPSISSELTITPQRLQRHGSPTNARPEESPTRLAGIVGLFTGCGALIALAIFLRLPELIQRTGTQPGQALADSYYIVGALSLALSIICLIGLRHLRGEDGKSWRALMYGKKEGASSYAGERVSALWSFFDSVMLGFKSPLLGLGYLGGFVARASSVGISLFIPLYVNAYYISSGRCDKSGRNPEDIKDHCRDAYALAAELTGVSQLVALLCAPVFGFLADRYRHYNAPLLVAALVGVMGYVLLASLESPMISGEEGSPWVFVIMALLGISQIGAIVCSLGLLGRCVLGLEPETSSKPRVNVGIAAARDSSSIAPNHIITADQEGSIGAENHTDEASPLLENQETTQPRRNLKGSIAGVYSLAGGIGILLLTKAGGVLFDRVSSVAPFAMLAGFNLLLLIVGIGQGVSTAWRSQGKV</sequence>
<feature type="transmembrane region" description="Helical" evidence="3">
    <location>
        <begin position="48"/>
        <end position="69"/>
    </location>
</feature>
<evidence type="ECO:0000313" key="5">
    <source>
        <dbReference type="Proteomes" id="UP001166286"/>
    </source>
</evidence>
<keyword evidence="3" id="KW-1133">Transmembrane helix</keyword>
<keyword evidence="3" id="KW-0472">Membrane</keyword>
<proteinExistence type="predicted"/>
<keyword evidence="3" id="KW-0812">Transmembrane</keyword>
<evidence type="ECO:0000313" key="4">
    <source>
        <dbReference type="EMBL" id="KAK0515509.1"/>
    </source>
</evidence>
<evidence type="ECO:0008006" key="6">
    <source>
        <dbReference type="Google" id="ProtNLM"/>
    </source>
</evidence>
<comment type="caution">
    <text evidence="4">The sequence shown here is derived from an EMBL/GenBank/DDBJ whole genome shotgun (WGS) entry which is preliminary data.</text>
</comment>
<feature type="transmembrane region" description="Helical" evidence="3">
    <location>
        <begin position="296"/>
        <end position="318"/>
    </location>
</feature>
<dbReference type="AlphaFoldDB" id="A0AA39R887"/>
<dbReference type="Proteomes" id="UP001166286">
    <property type="component" value="Unassembled WGS sequence"/>
</dbReference>
<evidence type="ECO:0000256" key="3">
    <source>
        <dbReference type="SAM" id="Phobius"/>
    </source>
</evidence>
<feature type="region of interest" description="Disordered" evidence="2">
    <location>
        <begin position="477"/>
        <end position="499"/>
    </location>
</feature>
<feature type="transmembrane region" description="Helical" evidence="3">
    <location>
        <begin position="76"/>
        <end position="97"/>
    </location>
</feature>
<keyword evidence="5" id="KW-1185">Reference proteome</keyword>
<organism evidence="4 5">
    <name type="scientific">Cladonia borealis</name>
    <dbReference type="NCBI Taxonomy" id="184061"/>
    <lineage>
        <taxon>Eukaryota</taxon>
        <taxon>Fungi</taxon>
        <taxon>Dikarya</taxon>
        <taxon>Ascomycota</taxon>
        <taxon>Pezizomycotina</taxon>
        <taxon>Lecanoromycetes</taxon>
        <taxon>OSLEUM clade</taxon>
        <taxon>Lecanoromycetidae</taxon>
        <taxon>Lecanorales</taxon>
        <taxon>Lecanorineae</taxon>
        <taxon>Cladoniaceae</taxon>
        <taxon>Cladonia</taxon>
    </lineage>
</organism>
<feature type="transmembrane region" description="Helical" evidence="3">
    <location>
        <begin position="537"/>
        <end position="559"/>
    </location>
</feature>
<feature type="transmembrane region" description="Helical" evidence="3">
    <location>
        <begin position="346"/>
        <end position="371"/>
    </location>
</feature>
<dbReference type="InterPro" id="IPR036259">
    <property type="entry name" value="MFS_trans_sf"/>
</dbReference>
<comment type="subcellular location">
    <subcellularLocation>
        <location evidence="1">Membrane</location>
        <topology evidence="1">Multi-pass membrane protein</topology>
    </subcellularLocation>
</comment>
<dbReference type="Gene3D" id="1.20.1250.20">
    <property type="entry name" value="MFS general substrate transporter like domains"/>
    <property type="match status" value="2"/>
</dbReference>
<dbReference type="GO" id="GO:0022857">
    <property type="term" value="F:transmembrane transporter activity"/>
    <property type="evidence" value="ECO:0007669"/>
    <property type="project" value="InterPro"/>
</dbReference>